<dbReference type="EnsemblPlants" id="MELO3C033729.2.1">
    <property type="protein sequence ID" value="MELO3C033729.2.1"/>
    <property type="gene ID" value="MELO3C033729.2"/>
</dbReference>
<dbReference type="Gramene" id="MELO3C033729.2.1">
    <property type="protein sequence ID" value="MELO3C033729.2.1"/>
    <property type="gene ID" value="MELO3C033729.2"/>
</dbReference>
<sequence>MVRRSERCLGSRLKNIKSNKDDPILIDDYTEQKLRNEEPMEYQPLKTIYPEEDLRRPTCTQIVVYND</sequence>
<protein>
    <submittedName>
        <fullName evidence="1">Uncharacterized protein</fullName>
    </submittedName>
</protein>
<organism evidence="1">
    <name type="scientific">Cucumis melo</name>
    <name type="common">Muskmelon</name>
    <dbReference type="NCBI Taxonomy" id="3656"/>
    <lineage>
        <taxon>Eukaryota</taxon>
        <taxon>Viridiplantae</taxon>
        <taxon>Streptophyta</taxon>
        <taxon>Embryophyta</taxon>
        <taxon>Tracheophyta</taxon>
        <taxon>Spermatophyta</taxon>
        <taxon>Magnoliopsida</taxon>
        <taxon>eudicotyledons</taxon>
        <taxon>Gunneridae</taxon>
        <taxon>Pentapetalae</taxon>
        <taxon>rosids</taxon>
        <taxon>fabids</taxon>
        <taxon>Cucurbitales</taxon>
        <taxon>Cucurbitaceae</taxon>
        <taxon>Benincaseae</taxon>
        <taxon>Cucumis</taxon>
    </lineage>
</organism>
<dbReference type="AlphaFoldDB" id="A0A9I9EH64"/>
<proteinExistence type="predicted"/>
<evidence type="ECO:0000313" key="1">
    <source>
        <dbReference type="EnsemblPlants" id="MELO3C033729.2.1"/>
    </source>
</evidence>
<accession>A0A9I9EH64</accession>
<name>A0A9I9EH64_CUCME</name>
<reference evidence="1" key="1">
    <citation type="submission" date="2023-03" db="UniProtKB">
        <authorList>
            <consortium name="EnsemblPlants"/>
        </authorList>
    </citation>
    <scope>IDENTIFICATION</scope>
</reference>